<dbReference type="Pfam" id="PF04149">
    <property type="entry name" value="DUF397"/>
    <property type="match status" value="1"/>
</dbReference>
<reference evidence="2" key="1">
    <citation type="submission" date="2021-04" db="EMBL/GenBank/DDBJ databases">
        <title>Genome based classification of Actinospica acidithermotolerans sp. nov., an actinobacterium isolated from an Indonesian hot spring.</title>
        <authorList>
            <person name="Kusuma A.B."/>
            <person name="Putra K.E."/>
            <person name="Nafisah S."/>
            <person name="Loh J."/>
            <person name="Nouioui I."/>
            <person name="Goodfellow M."/>
        </authorList>
    </citation>
    <scope>NUCLEOTIDE SEQUENCE</scope>
    <source>
        <strain evidence="2">DSM 45618</strain>
    </source>
</reference>
<sequence>MNPQERGWFKSSFSDDNGGCVQVRFTQGWAQVRDSKDVTGPVLVFNQGEWEAFLLGAFNGEFEMPL</sequence>
<organism evidence="2 3">
    <name type="scientific">Actinocrinis puniceicyclus</name>
    <dbReference type="NCBI Taxonomy" id="977794"/>
    <lineage>
        <taxon>Bacteria</taxon>
        <taxon>Bacillati</taxon>
        <taxon>Actinomycetota</taxon>
        <taxon>Actinomycetes</taxon>
        <taxon>Catenulisporales</taxon>
        <taxon>Actinospicaceae</taxon>
        <taxon>Actinocrinis</taxon>
    </lineage>
</organism>
<name>A0A8J7WMY3_9ACTN</name>
<dbReference type="InterPro" id="IPR007278">
    <property type="entry name" value="DUF397"/>
</dbReference>
<evidence type="ECO:0000313" key="3">
    <source>
        <dbReference type="Proteomes" id="UP000677913"/>
    </source>
</evidence>
<feature type="domain" description="DUF397" evidence="1">
    <location>
        <begin position="7"/>
        <end position="57"/>
    </location>
</feature>
<evidence type="ECO:0000313" key="2">
    <source>
        <dbReference type="EMBL" id="MBS2964293.1"/>
    </source>
</evidence>
<dbReference type="RefSeq" id="WP_211468658.1">
    <property type="nucleotide sequence ID" value="NZ_JAGSXH010000046.1"/>
</dbReference>
<evidence type="ECO:0000259" key="1">
    <source>
        <dbReference type="Pfam" id="PF04149"/>
    </source>
</evidence>
<keyword evidence="3" id="KW-1185">Reference proteome</keyword>
<accession>A0A8J7WMY3</accession>
<dbReference type="Proteomes" id="UP000677913">
    <property type="component" value="Unassembled WGS sequence"/>
</dbReference>
<gene>
    <name evidence="2" type="ORF">KGA66_14630</name>
</gene>
<comment type="caution">
    <text evidence="2">The sequence shown here is derived from an EMBL/GenBank/DDBJ whole genome shotgun (WGS) entry which is preliminary data.</text>
</comment>
<proteinExistence type="predicted"/>
<protein>
    <submittedName>
        <fullName evidence="2">DUF397 domain-containing protein</fullName>
    </submittedName>
</protein>
<dbReference type="AlphaFoldDB" id="A0A8J7WMY3"/>
<dbReference type="EMBL" id="JAGSXH010000046">
    <property type="protein sequence ID" value="MBS2964293.1"/>
    <property type="molecule type" value="Genomic_DNA"/>
</dbReference>